<evidence type="ECO:0000256" key="1">
    <source>
        <dbReference type="SAM" id="MobiDB-lite"/>
    </source>
</evidence>
<gene>
    <name evidence="2" type="ORF">F2Q68_00003907</name>
</gene>
<accession>A0A8S9JKT8</accession>
<dbReference type="EMBL" id="QGKW02001660">
    <property type="protein sequence ID" value="KAF2583170.1"/>
    <property type="molecule type" value="Genomic_DNA"/>
</dbReference>
<sequence>MAATARSTPALQDKLSRLDLRPRRRFLPQLRLVDDDDGMYCSGDGELVADHDGGDEARRRGLKAHGIVNPRARRGGSVGVSTRGRATRDREPKRTKRKKSRRLDSGWETRGAVPARTERDRVDGLMRGEGRGESYPRV</sequence>
<feature type="compositionally biased region" description="Basic and acidic residues" evidence="1">
    <location>
        <begin position="116"/>
        <end position="138"/>
    </location>
</feature>
<feature type="compositionally biased region" description="Polar residues" evidence="1">
    <location>
        <begin position="1"/>
        <end position="10"/>
    </location>
</feature>
<feature type="region of interest" description="Disordered" evidence="1">
    <location>
        <begin position="46"/>
        <end position="138"/>
    </location>
</feature>
<dbReference type="Proteomes" id="UP000712281">
    <property type="component" value="Unassembled WGS sequence"/>
</dbReference>
<comment type="caution">
    <text evidence="2">The sequence shown here is derived from an EMBL/GenBank/DDBJ whole genome shotgun (WGS) entry which is preliminary data.</text>
</comment>
<proteinExistence type="predicted"/>
<evidence type="ECO:0000313" key="2">
    <source>
        <dbReference type="EMBL" id="KAF2583170.1"/>
    </source>
</evidence>
<dbReference type="AlphaFoldDB" id="A0A8S9JKT8"/>
<protein>
    <submittedName>
        <fullName evidence="2">Uncharacterized protein</fullName>
    </submittedName>
</protein>
<reference evidence="2" key="1">
    <citation type="submission" date="2019-12" db="EMBL/GenBank/DDBJ databases">
        <title>Genome sequencing and annotation of Brassica cretica.</title>
        <authorList>
            <person name="Studholme D.J."/>
            <person name="Sarris P.F."/>
        </authorList>
    </citation>
    <scope>NUCLEOTIDE SEQUENCE</scope>
    <source>
        <strain evidence="2">PFS-001/15</strain>
        <tissue evidence="2">Leaf</tissue>
    </source>
</reference>
<feature type="region of interest" description="Disordered" evidence="1">
    <location>
        <begin position="1"/>
        <end position="20"/>
    </location>
</feature>
<evidence type="ECO:0000313" key="3">
    <source>
        <dbReference type="Proteomes" id="UP000712281"/>
    </source>
</evidence>
<organism evidence="2 3">
    <name type="scientific">Brassica cretica</name>
    <name type="common">Mustard</name>
    <dbReference type="NCBI Taxonomy" id="69181"/>
    <lineage>
        <taxon>Eukaryota</taxon>
        <taxon>Viridiplantae</taxon>
        <taxon>Streptophyta</taxon>
        <taxon>Embryophyta</taxon>
        <taxon>Tracheophyta</taxon>
        <taxon>Spermatophyta</taxon>
        <taxon>Magnoliopsida</taxon>
        <taxon>eudicotyledons</taxon>
        <taxon>Gunneridae</taxon>
        <taxon>Pentapetalae</taxon>
        <taxon>rosids</taxon>
        <taxon>malvids</taxon>
        <taxon>Brassicales</taxon>
        <taxon>Brassicaceae</taxon>
        <taxon>Brassiceae</taxon>
        <taxon>Brassica</taxon>
    </lineage>
</organism>
<feature type="compositionally biased region" description="Basic and acidic residues" evidence="1">
    <location>
        <begin position="48"/>
        <end position="59"/>
    </location>
</feature>
<name>A0A8S9JKT8_BRACR</name>